<accession>A0A1H7Y6M9</accession>
<gene>
    <name evidence="2" type="ORF">SAMN05661044_05124</name>
</gene>
<dbReference type="Gene3D" id="2.120.10.30">
    <property type="entry name" value="TolB, C-terminal domain"/>
    <property type="match status" value="1"/>
</dbReference>
<keyword evidence="3" id="KW-1185">Reference proteome</keyword>
<dbReference type="SUPFAM" id="SSF50952">
    <property type="entry name" value="Soluble quinoprotein glucose dehydrogenase"/>
    <property type="match status" value="1"/>
</dbReference>
<dbReference type="PROSITE" id="PS51257">
    <property type="entry name" value="PROKAR_LIPOPROTEIN"/>
    <property type="match status" value="1"/>
</dbReference>
<dbReference type="OrthoDB" id="9811395at2"/>
<dbReference type="InterPro" id="IPR054539">
    <property type="entry name" value="Beta-prop_PDH"/>
</dbReference>
<organism evidence="2 3">
    <name type="scientific">Olivibacter domesticus</name>
    <name type="common">Pseudosphingobacterium domesticum</name>
    <dbReference type="NCBI Taxonomy" id="407022"/>
    <lineage>
        <taxon>Bacteria</taxon>
        <taxon>Pseudomonadati</taxon>
        <taxon>Bacteroidota</taxon>
        <taxon>Sphingobacteriia</taxon>
        <taxon>Sphingobacteriales</taxon>
        <taxon>Sphingobacteriaceae</taxon>
        <taxon>Olivibacter</taxon>
    </lineage>
</organism>
<reference evidence="3" key="1">
    <citation type="submission" date="2016-10" db="EMBL/GenBank/DDBJ databases">
        <authorList>
            <person name="Varghese N."/>
            <person name="Submissions S."/>
        </authorList>
    </citation>
    <scope>NUCLEOTIDE SEQUENCE [LARGE SCALE GENOMIC DNA]</scope>
    <source>
        <strain evidence="3">DSM 18733</strain>
    </source>
</reference>
<dbReference type="RefSeq" id="WP_093331437.1">
    <property type="nucleotide sequence ID" value="NZ_FOAF01000012.1"/>
</dbReference>
<dbReference type="EMBL" id="FOAF01000012">
    <property type="protein sequence ID" value="SEM41585.1"/>
    <property type="molecule type" value="Genomic_DNA"/>
</dbReference>
<evidence type="ECO:0000259" key="1">
    <source>
        <dbReference type="Pfam" id="PF22807"/>
    </source>
</evidence>
<dbReference type="InterPro" id="IPR011042">
    <property type="entry name" value="6-blade_b-propeller_TolB-like"/>
</dbReference>
<evidence type="ECO:0000313" key="3">
    <source>
        <dbReference type="Proteomes" id="UP000199421"/>
    </source>
</evidence>
<feature type="domain" description="Pyrroloquinoline quinone-dependent pyranose dehydrogenase beta-propeller" evidence="1">
    <location>
        <begin position="35"/>
        <end position="410"/>
    </location>
</feature>
<dbReference type="Pfam" id="PF22807">
    <property type="entry name" value="TrAA12"/>
    <property type="match status" value="1"/>
</dbReference>
<proteinExistence type="predicted"/>
<evidence type="ECO:0000313" key="2">
    <source>
        <dbReference type="EMBL" id="SEM41585.1"/>
    </source>
</evidence>
<name>A0A1H7Y6M9_OLID1</name>
<dbReference type="Proteomes" id="UP000199421">
    <property type="component" value="Unassembled WGS sequence"/>
</dbReference>
<sequence length="415" mass="45248">MHKKLLHFAGAIAFATLLFGCNSKPTNQAKSAPLKLEPGFSATIVADSLGSARHLAVNKSGDIYIKLGALKDGKGIYCLSDTDGDGIVDQTSSFGNYPGTGILIKDDYLYTSSNTTVYRYKLDKNQKVINDKQPEVIVTGLVARAVDGSKPMVIDDNNNLYVAVASYSDACKNETTDGKSCPLLDSVAGIWQFKADKPNQSYTDAVRFATGLKGVVGFAWNDISKSLFAMHHGRGAFHENYPQYFDAAYSAKFPAETMYELTQGADAGWPYIYYDQVQHKQLQAPEFGGDGKKESDRKYLDPVMAFPAHLGPNDMLFYTGNMFPEKYKNGAFIAFHGQSTEIHKGFCVAFVPFKDGKPSGDWEIFADDFAGVDLAHPTGPSQHKPCGLAQGPDGALYVSDDLQGTVYRIAYKGKS</sequence>
<dbReference type="AlphaFoldDB" id="A0A1H7Y6M9"/>
<dbReference type="InterPro" id="IPR011041">
    <property type="entry name" value="Quinoprot_gluc/sorb_DH_b-prop"/>
</dbReference>
<protein>
    <submittedName>
        <fullName evidence="2">Glucose/arabinose dehydrogenase, beta-propeller fold</fullName>
    </submittedName>
</protein>
<dbReference type="STRING" id="407022.SAMN05661044_05124"/>